<dbReference type="SUPFAM" id="SSF48452">
    <property type="entry name" value="TPR-like"/>
    <property type="match status" value="1"/>
</dbReference>
<name>A0A2S1LL42_9FLAO</name>
<organism evidence="1 2">
    <name type="scientific">Flavobacterium kingsejongi</name>
    <dbReference type="NCBI Taxonomy" id="1678728"/>
    <lineage>
        <taxon>Bacteria</taxon>
        <taxon>Pseudomonadati</taxon>
        <taxon>Bacteroidota</taxon>
        <taxon>Flavobacteriia</taxon>
        <taxon>Flavobacteriales</taxon>
        <taxon>Flavobacteriaceae</taxon>
        <taxon>Flavobacterium</taxon>
    </lineage>
</organism>
<dbReference type="Proteomes" id="UP000244677">
    <property type="component" value="Chromosome"/>
</dbReference>
<protein>
    <submittedName>
        <fullName evidence="1">Uncharacterized protein</fullName>
    </submittedName>
</protein>
<dbReference type="AlphaFoldDB" id="A0A2S1LL42"/>
<dbReference type="KEGG" id="fki:FK004_03665"/>
<proteinExistence type="predicted"/>
<evidence type="ECO:0000313" key="1">
    <source>
        <dbReference type="EMBL" id="AWG24391.1"/>
    </source>
</evidence>
<evidence type="ECO:0000313" key="2">
    <source>
        <dbReference type="Proteomes" id="UP000244677"/>
    </source>
</evidence>
<reference evidence="1 2" key="1">
    <citation type="submission" date="2017-04" db="EMBL/GenBank/DDBJ databases">
        <title>Complete genome sequence of Flavobacterium kingsejong AJ004.</title>
        <authorList>
            <person name="Lee P.C."/>
        </authorList>
    </citation>
    <scope>NUCLEOTIDE SEQUENCE [LARGE SCALE GENOMIC DNA]</scope>
    <source>
        <strain evidence="1 2">AJ004</strain>
    </source>
</reference>
<dbReference type="RefSeq" id="WP_108736035.1">
    <property type="nucleotide sequence ID" value="NZ_CP020919.1"/>
</dbReference>
<keyword evidence="2" id="KW-1185">Reference proteome</keyword>
<dbReference type="InterPro" id="IPR011990">
    <property type="entry name" value="TPR-like_helical_dom_sf"/>
</dbReference>
<sequence>MISIRYYLLFFVFCIPVETFMNACGGGDWDSESTYYNLYDQLLIGDKTLSPFLLTYSNSFFGEQYGDKITTGDENIAAWKKFGSDDKQLSAYSDDQWNDLIYKVLPAALIQYNPTTKKAKATIEYLNYAKTLEPYATAQGYEWEGHRGEKPDAATYQKLVAEGIKGYKKAGYKELQLRYGYQLVRLAHYYGENEQALSFFDKYVAAVGLEDILYYYALEQKAGALTNLGRNAEASYWFSRVFHHSTTDKKKSAYLSVKLQNEHDWEGALAYCKKDSDKAALYAMRGYNAFNDEMAEVANIIAVDPNSRYAELLAIRYLNKVERAIQTPVWYYGQEGNDTSFMNPSPALLNELAKAENVAAGLLTQRTLKRKAFWQVYSAQLAFLRRDIPKVNALLDQVKTTDAGLLKQIGRTRFNAFLADLKTLGSAEEQKIHDYLKAHTEDKDYIYEVVGHLYKMNGQDAKAFRVHNTIPDLYANPNSKIVNDLIRAYENKEPFIFVTDAKDISTPKEILAALYDLKGTYYWRLANYKEALAWFKKVPDDYEAVHYQYNYDSGTAQYVKTQYLSLDFNGYSNISRLLFSNRINMRFDLPAKTVFSDTVVLDKAFAFIPAKMNKKKLVEVLLQLEALAKEKTETGARANYLLGNYYQNIGAVGYYRNLPFYETTNYWQSDLYASWTKNTTPEAVKERYNYTYFGYTRMIVDNSARTLQYFKKAVAYSANTDFRARATFMIASCERDAYFGTDYKTWYNMIRERDNKLFHYFDVLNDEYSQTKFYKEALSKCKYFDYYTRGEI</sequence>
<dbReference type="EMBL" id="CP020919">
    <property type="protein sequence ID" value="AWG24391.1"/>
    <property type="molecule type" value="Genomic_DNA"/>
</dbReference>
<gene>
    <name evidence="1" type="ORF">FK004_03665</name>
</gene>
<dbReference type="OrthoDB" id="605297at2"/>
<accession>A0A2S1LL42</accession>